<gene>
    <name evidence="1" type="ORF">SAMN05421828_11850</name>
</gene>
<dbReference type="InterPro" id="IPR038573">
    <property type="entry name" value="BrnT_sf"/>
</dbReference>
<keyword evidence="2" id="KW-1185">Reference proteome</keyword>
<protein>
    <submittedName>
        <fullName evidence="1">Uncharacterized protein</fullName>
    </submittedName>
</protein>
<dbReference type="InterPro" id="IPR007460">
    <property type="entry name" value="BrnT_toxin"/>
</dbReference>
<proteinExistence type="predicted"/>
<evidence type="ECO:0000313" key="2">
    <source>
        <dbReference type="Proteomes" id="UP000186308"/>
    </source>
</evidence>
<dbReference type="Proteomes" id="UP000186308">
    <property type="component" value="Unassembled WGS sequence"/>
</dbReference>
<dbReference type="EMBL" id="FTNE01000018">
    <property type="protein sequence ID" value="SIR18864.1"/>
    <property type="molecule type" value="Genomic_DNA"/>
</dbReference>
<comment type="caution">
    <text evidence="1">The sequence shown here is derived from an EMBL/GenBank/DDBJ whole genome shotgun (WGS) entry which is preliminary data.</text>
</comment>
<accession>A0A8G2CM92</accession>
<dbReference type="Pfam" id="PF04365">
    <property type="entry name" value="BrnT_toxin"/>
    <property type="match status" value="1"/>
</dbReference>
<name>A0A8G2CM92_ACIRU</name>
<dbReference type="RefSeq" id="WP_029314666.1">
    <property type="nucleotide sequence ID" value="NZ_FTNE01000018.1"/>
</dbReference>
<sequence length="96" mass="10780">MITRFDWDAGNHEKCQKHGVSIAEIEAAFAATPRIAPAIDPAAAEQRFIAIGYGADNRPLFIVFTLRRSGDHQTIRPISARYMHAKEIARYEQTNP</sequence>
<dbReference type="AlphaFoldDB" id="A0A8G2CM92"/>
<evidence type="ECO:0000313" key="1">
    <source>
        <dbReference type="EMBL" id="SIR18864.1"/>
    </source>
</evidence>
<organism evidence="1 2">
    <name type="scientific">Acidiphilium rubrum</name>
    <dbReference type="NCBI Taxonomy" id="526"/>
    <lineage>
        <taxon>Bacteria</taxon>
        <taxon>Pseudomonadati</taxon>
        <taxon>Pseudomonadota</taxon>
        <taxon>Alphaproteobacteria</taxon>
        <taxon>Acetobacterales</taxon>
        <taxon>Acidocellaceae</taxon>
        <taxon>Acidiphilium</taxon>
    </lineage>
</organism>
<dbReference type="OrthoDB" id="9798158at2"/>
<dbReference type="Gene3D" id="3.10.450.530">
    <property type="entry name" value="Ribonuclease toxin, BrnT, of type II toxin-antitoxin system"/>
    <property type="match status" value="1"/>
</dbReference>
<reference evidence="1 2" key="1">
    <citation type="submission" date="2017-01" db="EMBL/GenBank/DDBJ databases">
        <authorList>
            <person name="Varghese N."/>
            <person name="Submissions S."/>
        </authorList>
    </citation>
    <scope>NUCLEOTIDE SEQUENCE [LARGE SCALE GENOMIC DNA]</scope>
    <source>
        <strain evidence="1 2">ATCC 35905</strain>
    </source>
</reference>